<dbReference type="AlphaFoldDB" id="D2TUL9"/>
<dbReference type="STRING" id="637910.ROD_25451"/>
<dbReference type="HOGENOM" id="CLU_3326371_0_0_6"/>
<dbReference type="KEGG" id="cro:ROD_25451"/>
<dbReference type="EMBL" id="FN543502">
    <property type="protein sequence ID" value="CBG89288.1"/>
    <property type="molecule type" value="Genomic_DNA"/>
</dbReference>
<sequence>MKAFTVLISSFPVAKAIKQESKACASIWQQGVNFPEIL</sequence>
<organism evidence="1 2">
    <name type="scientific">Citrobacter rodentium (strain ICC168)</name>
    <name type="common">Citrobacter freundii biotype 4280</name>
    <dbReference type="NCBI Taxonomy" id="637910"/>
    <lineage>
        <taxon>Bacteria</taxon>
        <taxon>Pseudomonadati</taxon>
        <taxon>Pseudomonadota</taxon>
        <taxon>Gammaproteobacteria</taxon>
        <taxon>Enterobacterales</taxon>
        <taxon>Enterobacteriaceae</taxon>
        <taxon>Citrobacter</taxon>
    </lineage>
</organism>
<reference evidence="1 2" key="1">
    <citation type="journal article" date="2010" name="J. Bacteriol.">
        <title>The Citrobacter rodentium genome sequence reveals convergent evolution with human pathogenic Escherichia coli.</title>
        <authorList>
            <person name="Petty N.K."/>
            <person name="Bulgin R."/>
            <person name="Crepin V.F."/>
            <person name="Cerdeno-Tarraga A.M."/>
            <person name="Schroeder G.N."/>
            <person name="Quail M.A."/>
            <person name="Lennard N."/>
            <person name="Corton C."/>
            <person name="Barron A."/>
            <person name="Clark L."/>
            <person name="Toribio A.L."/>
            <person name="Parkhill J."/>
            <person name="Dougan G."/>
            <person name="Frankel G."/>
            <person name="Thomson N.R."/>
        </authorList>
    </citation>
    <scope>NUCLEOTIDE SEQUENCE [LARGE SCALE GENOMIC DNA]</scope>
    <source>
        <strain evidence="1 2">ICC168</strain>
    </source>
</reference>
<gene>
    <name evidence="1" type="ordered locus">ROD_25451</name>
</gene>
<dbReference type="Proteomes" id="UP000001889">
    <property type="component" value="Chromosome"/>
</dbReference>
<name>D2TUL9_CITRI</name>
<evidence type="ECO:0000313" key="1">
    <source>
        <dbReference type="EMBL" id="CBG89288.1"/>
    </source>
</evidence>
<proteinExistence type="predicted"/>
<evidence type="ECO:0000313" key="2">
    <source>
        <dbReference type="Proteomes" id="UP000001889"/>
    </source>
</evidence>
<accession>D2TUL9</accession>
<protein>
    <submittedName>
        <fullName evidence="1">Uncharacterized protein</fullName>
    </submittedName>
</protein>
<keyword evidence="2" id="KW-1185">Reference proteome</keyword>